<dbReference type="SUPFAM" id="SSF52075">
    <property type="entry name" value="Outer arm dynein light chain 1"/>
    <property type="match status" value="1"/>
</dbReference>
<name>F0ZDF9_DICPU</name>
<dbReference type="InParanoid" id="F0ZDF9"/>
<reference evidence="3" key="1">
    <citation type="journal article" date="2011" name="Genome Biol.">
        <title>Comparative genomics of the social amoebae Dictyostelium discoideum and Dictyostelium purpureum.</title>
        <authorList>
            <consortium name="US DOE Joint Genome Institute (JGI-PGF)"/>
            <person name="Sucgang R."/>
            <person name="Kuo A."/>
            <person name="Tian X."/>
            <person name="Salerno W."/>
            <person name="Parikh A."/>
            <person name="Feasley C.L."/>
            <person name="Dalin E."/>
            <person name="Tu H."/>
            <person name="Huang E."/>
            <person name="Barry K."/>
            <person name="Lindquist E."/>
            <person name="Shapiro H."/>
            <person name="Bruce D."/>
            <person name="Schmutz J."/>
            <person name="Salamov A."/>
            <person name="Fey P."/>
            <person name="Gaudet P."/>
            <person name="Anjard C."/>
            <person name="Babu M.M."/>
            <person name="Basu S."/>
            <person name="Bushmanova Y."/>
            <person name="van der Wel H."/>
            <person name="Katoh-Kurasawa M."/>
            <person name="Dinh C."/>
            <person name="Coutinho P.M."/>
            <person name="Saito T."/>
            <person name="Elias M."/>
            <person name="Schaap P."/>
            <person name="Kay R.R."/>
            <person name="Henrissat B."/>
            <person name="Eichinger L."/>
            <person name="Rivero F."/>
            <person name="Putnam N.H."/>
            <person name="West C.M."/>
            <person name="Loomis W.F."/>
            <person name="Chisholm R.L."/>
            <person name="Shaulsky G."/>
            <person name="Strassmann J.E."/>
            <person name="Queller D.C."/>
            <person name="Kuspa A."/>
            <person name="Grigoriev I.V."/>
        </authorList>
    </citation>
    <scope>NUCLEOTIDE SEQUENCE [LARGE SCALE GENOMIC DNA]</scope>
    <source>
        <strain evidence="3">QSDP1</strain>
    </source>
</reference>
<dbReference type="EMBL" id="GL870985">
    <property type="protein sequence ID" value="EGC38057.1"/>
    <property type="molecule type" value="Genomic_DNA"/>
</dbReference>
<dbReference type="AlphaFoldDB" id="F0ZDF9"/>
<dbReference type="GeneID" id="10502883"/>
<gene>
    <name evidence="2" type="ORF">DICPUDRAFT_149339</name>
</gene>
<dbReference type="Proteomes" id="UP000001064">
    <property type="component" value="Unassembled WGS sequence"/>
</dbReference>
<proteinExistence type="predicted"/>
<dbReference type="InterPro" id="IPR008615">
    <property type="entry name" value="FNIP"/>
</dbReference>
<evidence type="ECO:0008006" key="4">
    <source>
        <dbReference type="Google" id="ProtNLM"/>
    </source>
</evidence>
<accession>F0ZDF9</accession>
<dbReference type="Pfam" id="PF05725">
    <property type="entry name" value="FNIP"/>
    <property type="match status" value="5"/>
</dbReference>
<protein>
    <recommendedName>
        <fullName evidence="4">FNIP repeat-containing protein</fullName>
    </recommendedName>
</protein>
<evidence type="ECO:0000256" key="1">
    <source>
        <dbReference type="ARBA" id="ARBA00022737"/>
    </source>
</evidence>
<keyword evidence="1" id="KW-0677">Repeat</keyword>
<dbReference type="InterPro" id="IPR051251">
    <property type="entry name" value="STK_FNIP-Repeat"/>
</dbReference>
<sequence length="605" mass="68917">MYNIDHNINNKNDNIDNYINNINNININNNNNNKNNNNNNNTESYNEKNSILFYKIWRFIFLKKKILFFVKLFNIHYHKRSYYKFIGDSNYKFIDYLRSIELNLKSVEEPWNLKKLGLPPNTEEVDMGIGGDFRNQPPGKHLKIPKNLKIKTFKFPYRYQGKVKAEFITPHLETLILSYSFNQPLHELFNSTNSRNLVSLNLGCDFDSPIQEGVLPVNLKYLKLSDRFNHRLIAGALPQSLESIVFGNDFNQPLLPLDLPSNLVSIQFGNCFDQPLYFINDSKKIVPILPQQRLKSLVIGTSFSQSIEEGCLPTTLETLSISNRFMTGYKKKLKFFPSPNLTKLSISAAYLGDFKYPKSINPPRLLKVKISNKHSKNVDLSQVLPSSVTHLTLENSNFVIKKNSLPNSLKKLKVSKSVSFEPNSIPSSVTEINGCHPDFISKVAPSSISKYTLPALSNDFVISNPQSIPSNIDYLKVDNISIFGISFYSMNFIKTLILEPAFDFDVAIKPNVLPPTLVNLSFNYAKKIEPQVLPNSIELLEVGSHFNQDISTEWLPLSLQSFIIKGKGTIISLPDTISGIYTFSGNHLFLDKLNLTEDLISILYF</sequence>
<organism evidence="2 3">
    <name type="scientific">Dictyostelium purpureum</name>
    <name type="common">Slime mold</name>
    <dbReference type="NCBI Taxonomy" id="5786"/>
    <lineage>
        <taxon>Eukaryota</taxon>
        <taxon>Amoebozoa</taxon>
        <taxon>Evosea</taxon>
        <taxon>Eumycetozoa</taxon>
        <taxon>Dictyostelia</taxon>
        <taxon>Dictyosteliales</taxon>
        <taxon>Dictyosteliaceae</taxon>
        <taxon>Dictyostelium</taxon>
    </lineage>
</organism>
<dbReference type="OrthoDB" id="10053955at2759"/>
<dbReference type="RefSeq" id="XP_003285458.1">
    <property type="nucleotide sequence ID" value="XM_003285410.1"/>
</dbReference>
<dbReference type="PANTHER" id="PTHR32134">
    <property type="entry name" value="FNIP REPEAT-CONTAINING PROTEIN"/>
    <property type="match status" value="1"/>
</dbReference>
<dbReference type="PANTHER" id="PTHR32134:SF92">
    <property type="entry name" value="FNIP REPEAT-CONTAINING PROTEIN"/>
    <property type="match status" value="1"/>
</dbReference>
<evidence type="ECO:0000313" key="2">
    <source>
        <dbReference type="EMBL" id="EGC38057.1"/>
    </source>
</evidence>
<keyword evidence="3" id="KW-1185">Reference proteome</keyword>
<evidence type="ECO:0000313" key="3">
    <source>
        <dbReference type="Proteomes" id="UP000001064"/>
    </source>
</evidence>
<dbReference type="KEGG" id="dpp:DICPUDRAFT_149339"/>
<dbReference type="VEuPathDB" id="AmoebaDB:DICPUDRAFT_149339"/>